<dbReference type="PANTHER" id="PTHR43386">
    <property type="entry name" value="OLIGOPEPTIDE TRANSPORT SYSTEM PERMEASE PROTEIN APPC"/>
    <property type="match status" value="1"/>
</dbReference>
<evidence type="ECO:0000259" key="9">
    <source>
        <dbReference type="PROSITE" id="PS50928"/>
    </source>
</evidence>
<gene>
    <name evidence="10" type="ORF">H9771_01860</name>
</gene>
<evidence type="ECO:0000313" key="10">
    <source>
        <dbReference type="EMBL" id="HJB58400.1"/>
    </source>
</evidence>
<evidence type="ECO:0000256" key="6">
    <source>
        <dbReference type="ARBA" id="ARBA00023136"/>
    </source>
</evidence>
<keyword evidence="2 7" id="KW-0813">Transport</keyword>
<dbReference type="GO" id="GO:0005886">
    <property type="term" value="C:plasma membrane"/>
    <property type="evidence" value="ECO:0007669"/>
    <property type="project" value="UniProtKB-SubCell"/>
</dbReference>
<evidence type="ECO:0000256" key="5">
    <source>
        <dbReference type="ARBA" id="ARBA00022989"/>
    </source>
</evidence>
<evidence type="ECO:0000256" key="4">
    <source>
        <dbReference type="ARBA" id="ARBA00022692"/>
    </source>
</evidence>
<dbReference type="Proteomes" id="UP000824211">
    <property type="component" value="Unassembled WGS sequence"/>
</dbReference>
<keyword evidence="5 7" id="KW-1133">Transmembrane helix</keyword>
<feature type="domain" description="ABC transmembrane type-1" evidence="9">
    <location>
        <begin position="87"/>
        <end position="276"/>
    </location>
</feature>
<reference evidence="10" key="1">
    <citation type="journal article" date="2021" name="PeerJ">
        <title>Extensive microbial diversity within the chicken gut microbiome revealed by metagenomics and culture.</title>
        <authorList>
            <person name="Gilroy R."/>
            <person name="Ravi A."/>
            <person name="Getino M."/>
            <person name="Pursley I."/>
            <person name="Horton D.L."/>
            <person name="Alikhan N.F."/>
            <person name="Baker D."/>
            <person name="Gharbi K."/>
            <person name="Hall N."/>
            <person name="Watson M."/>
            <person name="Adriaenssens E.M."/>
            <person name="Foster-Nyarko E."/>
            <person name="Jarju S."/>
            <person name="Secka A."/>
            <person name="Antonio M."/>
            <person name="Oren A."/>
            <person name="Chaudhuri R.R."/>
            <person name="La Ragione R."/>
            <person name="Hildebrand F."/>
            <person name="Pallen M.J."/>
        </authorList>
    </citation>
    <scope>NUCLEOTIDE SEQUENCE</scope>
    <source>
        <strain evidence="10">ChiHjej9B8-13557</strain>
    </source>
</reference>
<dbReference type="Gene3D" id="1.10.3720.10">
    <property type="entry name" value="MetI-like"/>
    <property type="match status" value="1"/>
</dbReference>
<dbReference type="EMBL" id="DWXX01000034">
    <property type="protein sequence ID" value="HJB58400.1"/>
    <property type="molecule type" value="Genomic_DNA"/>
</dbReference>
<dbReference type="PROSITE" id="PS50928">
    <property type="entry name" value="ABC_TM1"/>
    <property type="match status" value="1"/>
</dbReference>
<name>A0A9D2MDX8_9FIRM</name>
<reference evidence="10" key="2">
    <citation type="submission" date="2021-04" db="EMBL/GenBank/DDBJ databases">
        <authorList>
            <person name="Gilroy R."/>
        </authorList>
    </citation>
    <scope>NUCLEOTIDE SEQUENCE</scope>
    <source>
        <strain evidence="10">ChiHjej9B8-13557</strain>
    </source>
</reference>
<dbReference type="Pfam" id="PF12911">
    <property type="entry name" value="OppC_N"/>
    <property type="match status" value="1"/>
</dbReference>
<dbReference type="PANTHER" id="PTHR43386:SF25">
    <property type="entry name" value="PEPTIDE ABC TRANSPORTER PERMEASE PROTEIN"/>
    <property type="match status" value="1"/>
</dbReference>
<keyword evidence="3" id="KW-1003">Cell membrane</keyword>
<protein>
    <submittedName>
        <fullName evidence="10">ABC transporter permease</fullName>
    </submittedName>
</protein>
<feature type="compositionally biased region" description="Basic residues" evidence="8">
    <location>
        <begin position="297"/>
        <end position="308"/>
    </location>
</feature>
<organism evidence="10 11">
    <name type="scientific">Candidatus Faecalibacterium faecipullorum</name>
    <dbReference type="NCBI Taxonomy" id="2838578"/>
    <lineage>
        <taxon>Bacteria</taxon>
        <taxon>Bacillati</taxon>
        <taxon>Bacillota</taxon>
        <taxon>Clostridia</taxon>
        <taxon>Eubacteriales</taxon>
        <taxon>Oscillospiraceae</taxon>
        <taxon>Faecalibacterium</taxon>
    </lineage>
</organism>
<dbReference type="GO" id="GO:0055085">
    <property type="term" value="P:transmembrane transport"/>
    <property type="evidence" value="ECO:0007669"/>
    <property type="project" value="InterPro"/>
</dbReference>
<accession>A0A9D2MDX8</accession>
<dbReference type="CDD" id="cd06261">
    <property type="entry name" value="TM_PBP2"/>
    <property type="match status" value="1"/>
</dbReference>
<dbReference type="Pfam" id="PF00528">
    <property type="entry name" value="BPD_transp_1"/>
    <property type="match status" value="1"/>
</dbReference>
<evidence type="ECO:0000256" key="1">
    <source>
        <dbReference type="ARBA" id="ARBA00004651"/>
    </source>
</evidence>
<evidence type="ECO:0000256" key="7">
    <source>
        <dbReference type="RuleBase" id="RU363032"/>
    </source>
</evidence>
<dbReference type="InterPro" id="IPR035906">
    <property type="entry name" value="MetI-like_sf"/>
</dbReference>
<proteinExistence type="inferred from homology"/>
<keyword evidence="6 7" id="KW-0472">Membrane</keyword>
<feature type="transmembrane region" description="Helical" evidence="7">
    <location>
        <begin position="26"/>
        <end position="48"/>
    </location>
</feature>
<evidence type="ECO:0000256" key="3">
    <source>
        <dbReference type="ARBA" id="ARBA00022475"/>
    </source>
</evidence>
<feature type="transmembrane region" description="Helical" evidence="7">
    <location>
        <begin position="257"/>
        <end position="279"/>
    </location>
</feature>
<keyword evidence="4 7" id="KW-0812">Transmembrane</keyword>
<evidence type="ECO:0000313" key="11">
    <source>
        <dbReference type="Proteomes" id="UP000824211"/>
    </source>
</evidence>
<feature type="transmembrane region" description="Helical" evidence="7">
    <location>
        <begin position="89"/>
        <end position="111"/>
    </location>
</feature>
<comment type="caution">
    <text evidence="10">The sequence shown here is derived from an EMBL/GenBank/DDBJ whole genome shotgun (WGS) entry which is preliminary data.</text>
</comment>
<dbReference type="InterPro" id="IPR025966">
    <property type="entry name" value="OppC_N"/>
</dbReference>
<feature type="region of interest" description="Disordered" evidence="8">
    <location>
        <begin position="294"/>
        <end position="316"/>
    </location>
</feature>
<comment type="subcellular location">
    <subcellularLocation>
        <location evidence="1 7">Cell membrane</location>
        <topology evidence="1 7">Multi-pass membrane protein</topology>
    </subcellularLocation>
</comment>
<dbReference type="InterPro" id="IPR050366">
    <property type="entry name" value="BP-dependent_transpt_permease"/>
</dbReference>
<feature type="transmembrane region" description="Helical" evidence="7">
    <location>
        <begin position="132"/>
        <end position="159"/>
    </location>
</feature>
<evidence type="ECO:0000256" key="2">
    <source>
        <dbReference type="ARBA" id="ARBA00022448"/>
    </source>
</evidence>
<dbReference type="AlphaFoldDB" id="A0A9D2MDX8"/>
<dbReference type="InterPro" id="IPR000515">
    <property type="entry name" value="MetI-like"/>
</dbReference>
<comment type="similarity">
    <text evidence="7">Belongs to the binding-protein-dependent transport system permease family.</text>
</comment>
<dbReference type="SUPFAM" id="SSF161098">
    <property type="entry name" value="MetI-like"/>
    <property type="match status" value="1"/>
</dbReference>
<evidence type="ECO:0000256" key="8">
    <source>
        <dbReference type="SAM" id="MobiDB-lite"/>
    </source>
</evidence>
<sequence>MDTKKQGLLGRLRSSRVLRVMFGRKIIVVCAALVVLMILVAIFAPVIAPYDPNQDDLYNVLKGCSPEHWLGTDANGRDVLSRIIYGARVSFIVGVVSVLISSVIGIALGLVSGMAGGVADAFIMRVMDAMQAIPMLILAMFLGAILGQGLGNVCLAIGISMVPGYARVTRGQVLSVRNADYVTAGVLCGASPIRNTLVHVFPNCLSVNIVTMTASLGGAILAEANLSFLGMGIAPPAASWGAMVSGGYKYLSTQPVIAIAPGVAIIILVLCCNMCGDALRDALDPKLRGTLGSGHALHPKKKKAAARPRKSESGVA</sequence>